<dbReference type="Proteomes" id="UP001597368">
    <property type="component" value="Unassembled WGS sequence"/>
</dbReference>
<gene>
    <name evidence="1" type="ORF">ACFSKW_41800</name>
</gene>
<sequence>MIAGIVMMSSVLAPVPDVKGQALVPALGSLRDAGYERVRTTDVSGRGRVVVLRRDWKVCAQKPAAGAVLRQERVELAVVKVSESCPVGAPTPARPGFMPDLKGKSVRVARQTLPRSTTLRIKDATGQNRIVFWDIAWRVCTQTPAADRPLEGPVSLGVVKYGESCR</sequence>
<evidence type="ECO:0000313" key="1">
    <source>
        <dbReference type="EMBL" id="MFD1938029.1"/>
    </source>
</evidence>
<reference evidence="2" key="1">
    <citation type="journal article" date="2019" name="Int. J. Syst. Evol. Microbiol.">
        <title>The Global Catalogue of Microorganisms (GCM) 10K type strain sequencing project: providing services to taxonomists for standard genome sequencing and annotation.</title>
        <authorList>
            <consortium name="The Broad Institute Genomics Platform"/>
            <consortium name="The Broad Institute Genome Sequencing Center for Infectious Disease"/>
            <person name="Wu L."/>
            <person name="Ma J."/>
        </authorList>
    </citation>
    <scope>NUCLEOTIDE SEQUENCE [LARGE SCALE GENOMIC DNA]</scope>
    <source>
        <strain evidence="2">ICMP 6774ER</strain>
    </source>
</reference>
<proteinExistence type="predicted"/>
<accession>A0ABW4TA41</accession>
<protein>
    <recommendedName>
        <fullName evidence="3">PASTA domain-containing protein</fullName>
    </recommendedName>
</protein>
<dbReference type="Gene3D" id="3.30.10.20">
    <property type="match status" value="1"/>
</dbReference>
<evidence type="ECO:0008006" key="3">
    <source>
        <dbReference type="Google" id="ProtNLM"/>
    </source>
</evidence>
<dbReference type="EMBL" id="JBHUFV010000061">
    <property type="protein sequence ID" value="MFD1938029.1"/>
    <property type="molecule type" value="Genomic_DNA"/>
</dbReference>
<organism evidence="1 2">
    <name type="scientific">Nonomuraea mangrovi</name>
    <dbReference type="NCBI Taxonomy" id="2316207"/>
    <lineage>
        <taxon>Bacteria</taxon>
        <taxon>Bacillati</taxon>
        <taxon>Actinomycetota</taxon>
        <taxon>Actinomycetes</taxon>
        <taxon>Streptosporangiales</taxon>
        <taxon>Streptosporangiaceae</taxon>
        <taxon>Nonomuraea</taxon>
    </lineage>
</organism>
<evidence type="ECO:0000313" key="2">
    <source>
        <dbReference type="Proteomes" id="UP001597368"/>
    </source>
</evidence>
<name>A0ABW4TA41_9ACTN</name>
<comment type="caution">
    <text evidence="1">The sequence shown here is derived from an EMBL/GenBank/DDBJ whole genome shotgun (WGS) entry which is preliminary data.</text>
</comment>
<keyword evidence="2" id="KW-1185">Reference proteome</keyword>